<dbReference type="Proteomes" id="UP000440096">
    <property type="component" value="Unassembled WGS sequence"/>
</dbReference>
<dbReference type="CDD" id="cd00118">
    <property type="entry name" value="LysM"/>
    <property type="match status" value="1"/>
</dbReference>
<evidence type="ECO:0000313" key="3">
    <source>
        <dbReference type="Proteomes" id="UP000440096"/>
    </source>
</evidence>
<feature type="transmembrane region" description="Helical" evidence="1">
    <location>
        <begin position="116"/>
        <end position="137"/>
    </location>
</feature>
<proteinExistence type="predicted"/>
<dbReference type="InterPro" id="IPR018392">
    <property type="entry name" value="LysM"/>
</dbReference>
<sequence>MTTRAAQRLRGLLAALALLAFVVGIPCGLLALGADSSRLIPDHWPDLAPMSQWPERIWNTVRWAWITGDLVVTLVVVVAWLGWALLALSVAVEVIRQTRQGVRAARGALARIPRSRWIAGLVAAALVLISSGTASALPTTGSPIVATAPQQPPHQTHATVEALSVQMDSPAQQKPSRTWVDASVRPDCPRITARHGDTVWGLAEYHLGDGRRYHEIAVLNADRIPNAPELYPHDVLLLPSDAVNLPADAPTAGASTRAVLVAPGDTLSAIAGRELGDPDAWPALFEANRGLLQPDGRVLRHPDQLLPGWQIHLPAAAA</sequence>
<name>A0A6N7YZ03_9PSEU</name>
<dbReference type="PANTHER" id="PTHR34700:SF4">
    <property type="entry name" value="PHAGE-LIKE ELEMENT PBSX PROTEIN XKDP"/>
    <property type="match status" value="1"/>
</dbReference>
<keyword evidence="1" id="KW-1133">Transmembrane helix</keyword>
<evidence type="ECO:0000313" key="2">
    <source>
        <dbReference type="EMBL" id="MTD57128.1"/>
    </source>
</evidence>
<dbReference type="Gene3D" id="3.10.350.10">
    <property type="entry name" value="LysM domain"/>
    <property type="match status" value="1"/>
</dbReference>
<dbReference type="InterPro" id="IPR052196">
    <property type="entry name" value="Bact_Kbp"/>
</dbReference>
<keyword evidence="1" id="KW-0472">Membrane</keyword>
<evidence type="ECO:0000256" key="1">
    <source>
        <dbReference type="SAM" id="Phobius"/>
    </source>
</evidence>
<dbReference type="EMBL" id="WMBA01000044">
    <property type="protein sequence ID" value="MTD57128.1"/>
    <property type="molecule type" value="Genomic_DNA"/>
</dbReference>
<accession>A0A6N7YZ03</accession>
<dbReference type="RefSeq" id="WP_154759273.1">
    <property type="nucleotide sequence ID" value="NZ_WMBA01000044.1"/>
</dbReference>
<dbReference type="OrthoDB" id="8444614at2"/>
<keyword evidence="3" id="KW-1185">Reference proteome</keyword>
<gene>
    <name evidence="2" type="ORF">GKO32_24575</name>
</gene>
<comment type="caution">
    <text evidence="2">The sequence shown here is derived from an EMBL/GenBank/DDBJ whole genome shotgun (WGS) entry which is preliminary data.</text>
</comment>
<reference evidence="2 3" key="1">
    <citation type="submission" date="2019-11" db="EMBL/GenBank/DDBJ databases">
        <title>Draft genome of Amycolatopsis RM579.</title>
        <authorList>
            <person name="Duangmal K."/>
            <person name="Mingma R."/>
        </authorList>
    </citation>
    <scope>NUCLEOTIDE SEQUENCE [LARGE SCALE GENOMIC DNA]</scope>
    <source>
        <strain evidence="2 3">RM579</strain>
    </source>
</reference>
<dbReference type="InterPro" id="IPR036779">
    <property type="entry name" value="LysM_dom_sf"/>
</dbReference>
<protein>
    <submittedName>
        <fullName evidence="2">LysM peptidoglycan-binding domain-containing protein</fullName>
    </submittedName>
</protein>
<dbReference type="PANTHER" id="PTHR34700">
    <property type="entry name" value="POTASSIUM BINDING PROTEIN KBP"/>
    <property type="match status" value="1"/>
</dbReference>
<dbReference type="AlphaFoldDB" id="A0A6N7YZ03"/>
<feature type="transmembrane region" description="Helical" evidence="1">
    <location>
        <begin position="70"/>
        <end position="95"/>
    </location>
</feature>
<feature type="non-terminal residue" evidence="2">
    <location>
        <position position="318"/>
    </location>
</feature>
<keyword evidence="1" id="KW-0812">Transmembrane</keyword>
<organism evidence="2 3">
    <name type="scientific">Amycolatopsis pithecellobii</name>
    <dbReference type="NCBI Taxonomy" id="664692"/>
    <lineage>
        <taxon>Bacteria</taxon>
        <taxon>Bacillati</taxon>
        <taxon>Actinomycetota</taxon>
        <taxon>Actinomycetes</taxon>
        <taxon>Pseudonocardiales</taxon>
        <taxon>Pseudonocardiaceae</taxon>
        <taxon>Amycolatopsis</taxon>
    </lineage>
</organism>